<dbReference type="AlphaFoldDB" id="A0A1A9ZHS7"/>
<dbReference type="EnsemblMetazoa" id="GPAI014992-RA">
    <property type="protein sequence ID" value="GPAI014992-PA"/>
    <property type="gene ID" value="GPAI014992"/>
</dbReference>
<sequence length="63" mass="7520">MPNVFHCVDATDGKQNNLMPELFQKILFNEIRQSHRKLSAYETKPSLLNKYLGILRYFYRSKL</sequence>
<dbReference type="Proteomes" id="UP000092445">
    <property type="component" value="Unassembled WGS sequence"/>
</dbReference>
<name>A0A1A9ZHS7_GLOPL</name>
<protein>
    <submittedName>
        <fullName evidence="1">Uncharacterized protein</fullName>
    </submittedName>
</protein>
<dbReference type="VEuPathDB" id="VectorBase:GPAI014992"/>
<reference evidence="1" key="2">
    <citation type="submission" date="2020-05" db="UniProtKB">
        <authorList>
            <consortium name="EnsemblMetazoa"/>
        </authorList>
    </citation>
    <scope>IDENTIFICATION</scope>
    <source>
        <strain evidence="1">IAEA</strain>
    </source>
</reference>
<accession>A0A1A9ZHS7</accession>
<organism evidence="1 2">
    <name type="scientific">Glossina pallidipes</name>
    <name type="common">Tsetse fly</name>
    <dbReference type="NCBI Taxonomy" id="7398"/>
    <lineage>
        <taxon>Eukaryota</taxon>
        <taxon>Metazoa</taxon>
        <taxon>Ecdysozoa</taxon>
        <taxon>Arthropoda</taxon>
        <taxon>Hexapoda</taxon>
        <taxon>Insecta</taxon>
        <taxon>Pterygota</taxon>
        <taxon>Neoptera</taxon>
        <taxon>Endopterygota</taxon>
        <taxon>Diptera</taxon>
        <taxon>Brachycera</taxon>
        <taxon>Muscomorpha</taxon>
        <taxon>Hippoboscoidea</taxon>
        <taxon>Glossinidae</taxon>
        <taxon>Glossina</taxon>
    </lineage>
</organism>
<keyword evidence="2" id="KW-1185">Reference proteome</keyword>
<proteinExistence type="predicted"/>
<evidence type="ECO:0000313" key="1">
    <source>
        <dbReference type="EnsemblMetazoa" id="GPAI014992-PA"/>
    </source>
</evidence>
<evidence type="ECO:0000313" key="2">
    <source>
        <dbReference type="Proteomes" id="UP000092445"/>
    </source>
</evidence>
<reference evidence="2" key="1">
    <citation type="submission" date="2014-03" db="EMBL/GenBank/DDBJ databases">
        <authorList>
            <person name="Aksoy S."/>
            <person name="Warren W."/>
            <person name="Wilson R.K."/>
        </authorList>
    </citation>
    <scope>NUCLEOTIDE SEQUENCE [LARGE SCALE GENOMIC DNA]</scope>
    <source>
        <strain evidence="2">IAEA</strain>
    </source>
</reference>